<dbReference type="AlphaFoldDB" id="A0A1I2XQE0"/>
<name>A0A1I2XQE0_9ACTN</name>
<evidence type="ECO:0000313" key="2">
    <source>
        <dbReference type="Proteomes" id="UP000181942"/>
    </source>
</evidence>
<dbReference type="EMBL" id="FONR01000050">
    <property type="protein sequence ID" value="SFH15585.1"/>
    <property type="molecule type" value="Genomic_DNA"/>
</dbReference>
<reference evidence="1 2" key="1">
    <citation type="submission" date="2016-10" db="EMBL/GenBank/DDBJ databases">
        <authorList>
            <person name="de Groot N.N."/>
        </authorList>
    </citation>
    <scope>NUCLEOTIDE SEQUENCE [LARGE SCALE GENOMIC DNA]</scope>
    <source>
        <strain evidence="1 2">OK461</strain>
    </source>
</reference>
<protein>
    <submittedName>
        <fullName evidence="1">Uncharacterized protein</fullName>
    </submittedName>
</protein>
<organism evidence="1 2">
    <name type="scientific">Streptomyces mirabilis</name>
    <dbReference type="NCBI Taxonomy" id="68239"/>
    <lineage>
        <taxon>Bacteria</taxon>
        <taxon>Bacillati</taxon>
        <taxon>Actinomycetota</taxon>
        <taxon>Actinomycetes</taxon>
        <taxon>Kitasatosporales</taxon>
        <taxon>Streptomycetaceae</taxon>
        <taxon>Streptomyces</taxon>
    </lineage>
</organism>
<evidence type="ECO:0000313" key="1">
    <source>
        <dbReference type="EMBL" id="SFH15585.1"/>
    </source>
</evidence>
<gene>
    <name evidence="1" type="ORF">SAMN02787118_15030</name>
</gene>
<dbReference type="RefSeq" id="WP_075033769.1">
    <property type="nucleotide sequence ID" value="NZ_FONR01000050.1"/>
</dbReference>
<dbReference type="Proteomes" id="UP000181942">
    <property type="component" value="Unassembled WGS sequence"/>
</dbReference>
<dbReference type="OrthoDB" id="3369278at2"/>
<sequence>MFDRLEITGLPPGPRFSAQLRFWVNGEDVVEQAVGPGGHGPLAVEALPVGLPNPLRATAEARRVRLGEPECTGGCCGFLSVVVQRIGNVVQWSDWQVPRLEVRPLEFDFDASEYDAEVARAEADFGWRFSA</sequence>
<accession>A0A1I2XQE0</accession>
<proteinExistence type="predicted"/>